<keyword evidence="1" id="KW-0479">Metal-binding</keyword>
<reference evidence="4 5" key="1">
    <citation type="submission" date="2018-05" db="EMBL/GenBank/DDBJ databases">
        <title>Draft genome of Methanospirillum stamsii Pt1.</title>
        <authorList>
            <person name="Dueholm M.S."/>
            <person name="Nielsen P.H."/>
            <person name="Bakmann L.F."/>
            <person name="Otzen D.E."/>
        </authorList>
    </citation>
    <scope>NUCLEOTIDE SEQUENCE [LARGE SCALE GENOMIC DNA]</scope>
    <source>
        <strain evidence="4 5">Pt1</strain>
    </source>
</reference>
<accession>A0A2V2NCV6</accession>
<evidence type="ECO:0000313" key="5">
    <source>
        <dbReference type="Proteomes" id="UP000245934"/>
    </source>
</evidence>
<dbReference type="GO" id="GO:0005507">
    <property type="term" value="F:copper ion binding"/>
    <property type="evidence" value="ECO:0007669"/>
    <property type="project" value="InterPro"/>
</dbReference>
<dbReference type="SUPFAM" id="SSF49503">
    <property type="entry name" value="Cupredoxins"/>
    <property type="match status" value="1"/>
</dbReference>
<evidence type="ECO:0000259" key="3">
    <source>
        <dbReference type="Pfam" id="PF00127"/>
    </source>
</evidence>
<evidence type="ECO:0000256" key="2">
    <source>
        <dbReference type="ARBA" id="ARBA00023008"/>
    </source>
</evidence>
<dbReference type="InterPro" id="IPR008972">
    <property type="entry name" value="Cupredoxin"/>
</dbReference>
<proteinExistence type="predicted"/>
<dbReference type="Pfam" id="PF00127">
    <property type="entry name" value="Copper-bind"/>
    <property type="match status" value="1"/>
</dbReference>
<name>A0A2V2NCV6_9EURY</name>
<dbReference type="Proteomes" id="UP000245934">
    <property type="component" value="Unassembled WGS sequence"/>
</dbReference>
<dbReference type="InterPro" id="IPR000923">
    <property type="entry name" value="BlueCu_1"/>
</dbReference>
<dbReference type="AlphaFoldDB" id="A0A2V2NCV6"/>
<dbReference type="PANTHER" id="PTHR36507:SF1">
    <property type="entry name" value="BLL1555 PROTEIN"/>
    <property type="match status" value="1"/>
</dbReference>
<dbReference type="PANTHER" id="PTHR36507">
    <property type="entry name" value="BLL1555 PROTEIN"/>
    <property type="match status" value="1"/>
</dbReference>
<protein>
    <recommendedName>
        <fullName evidence="3">Blue (type 1) copper domain-containing protein</fullName>
    </recommendedName>
</protein>
<evidence type="ECO:0000256" key="1">
    <source>
        <dbReference type="ARBA" id="ARBA00022723"/>
    </source>
</evidence>
<sequence length="128" mass="14082">MNNQLNIAWFLPYFLVLCTACLFAGCTGTDDNQSLIAEEPSIASDLIIIGEMTFNPDLMVVTPGTTVSWVNEDSVLHTIESDPESAIQFSSDELAKGDTFSFKFSERGTYHYHSSNYPSVTGTIIVQT</sequence>
<feature type="domain" description="Blue (type 1) copper" evidence="3">
    <location>
        <begin position="49"/>
        <end position="126"/>
    </location>
</feature>
<keyword evidence="5" id="KW-1185">Reference proteome</keyword>
<keyword evidence="2" id="KW-0186">Copper</keyword>
<dbReference type="GO" id="GO:0009055">
    <property type="term" value="F:electron transfer activity"/>
    <property type="evidence" value="ECO:0007669"/>
    <property type="project" value="InterPro"/>
</dbReference>
<gene>
    <name evidence="4" type="ORF">DLD82_04765</name>
</gene>
<dbReference type="InterPro" id="IPR052721">
    <property type="entry name" value="ET_Amicyanin"/>
</dbReference>
<dbReference type="OrthoDB" id="105895at2157"/>
<dbReference type="Gene3D" id="2.60.40.420">
    <property type="entry name" value="Cupredoxins - blue copper proteins"/>
    <property type="match status" value="1"/>
</dbReference>
<comment type="caution">
    <text evidence="4">The sequence shown here is derived from an EMBL/GenBank/DDBJ whole genome shotgun (WGS) entry which is preliminary data.</text>
</comment>
<organism evidence="4 5">
    <name type="scientific">Methanospirillum stamsii</name>
    <dbReference type="NCBI Taxonomy" id="1277351"/>
    <lineage>
        <taxon>Archaea</taxon>
        <taxon>Methanobacteriati</taxon>
        <taxon>Methanobacteriota</taxon>
        <taxon>Stenosarchaea group</taxon>
        <taxon>Methanomicrobia</taxon>
        <taxon>Methanomicrobiales</taxon>
        <taxon>Methanospirillaceae</taxon>
        <taxon>Methanospirillum</taxon>
    </lineage>
</organism>
<evidence type="ECO:0000313" key="4">
    <source>
        <dbReference type="EMBL" id="PWR75446.1"/>
    </source>
</evidence>
<dbReference type="EMBL" id="QGMZ01000010">
    <property type="protein sequence ID" value="PWR75446.1"/>
    <property type="molecule type" value="Genomic_DNA"/>
</dbReference>
<dbReference type="GeneID" id="97609628"/>
<dbReference type="RefSeq" id="WP_109939965.1">
    <property type="nucleotide sequence ID" value="NZ_CP176366.1"/>
</dbReference>